<dbReference type="Proteomes" id="UP001501480">
    <property type="component" value="Unassembled WGS sequence"/>
</dbReference>
<keyword evidence="3" id="KW-1185">Reference proteome</keyword>
<proteinExistence type="predicted"/>
<name>A0ABP5HVK8_9ACTN</name>
<sequence>MFALFLTLFSLVLTIVLGAVFLVGLHRVVQWSVARFEQRGRTADVASEGRGDRELTAH</sequence>
<organism evidence="2 3">
    <name type="scientific">Aeromicrobium halocynthiae</name>
    <dbReference type="NCBI Taxonomy" id="560557"/>
    <lineage>
        <taxon>Bacteria</taxon>
        <taxon>Bacillati</taxon>
        <taxon>Actinomycetota</taxon>
        <taxon>Actinomycetes</taxon>
        <taxon>Propionibacteriales</taxon>
        <taxon>Nocardioidaceae</taxon>
        <taxon>Aeromicrobium</taxon>
    </lineage>
</organism>
<feature type="region of interest" description="Disordered" evidence="1">
    <location>
        <begin position="38"/>
        <end position="58"/>
    </location>
</feature>
<accession>A0ABP5HVK8</accession>
<evidence type="ECO:0000313" key="2">
    <source>
        <dbReference type="EMBL" id="GAA2084822.1"/>
    </source>
</evidence>
<dbReference type="EMBL" id="BAAAPY010000013">
    <property type="protein sequence ID" value="GAA2084822.1"/>
    <property type="molecule type" value="Genomic_DNA"/>
</dbReference>
<evidence type="ECO:0000313" key="3">
    <source>
        <dbReference type="Proteomes" id="UP001501480"/>
    </source>
</evidence>
<dbReference type="RefSeq" id="WP_344329909.1">
    <property type="nucleotide sequence ID" value="NZ_BAAAPY010000013.1"/>
</dbReference>
<reference evidence="3" key="1">
    <citation type="journal article" date="2019" name="Int. J. Syst. Evol. Microbiol.">
        <title>The Global Catalogue of Microorganisms (GCM) 10K type strain sequencing project: providing services to taxonomists for standard genome sequencing and annotation.</title>
        <authorList>
            <consortium name="The Broad Institute Genomics Platform"/>
            <consortium name="The Broad Institute Genome Sequencing Center for Infectious Disease"/>
            <person name="Wu L."/>
            <person name="Ma J."/>
        </authorList>
    </citation>
    <scope>NUCLEOTIDE SEQUENCE [LARGE SCALE GENOMIC DNA]</scope>
    <source>
        <strain evidence="3">JCM 15749</strain>
    </source>
</reference>
<gene>
    <name evidence="2" type="ORF">GCM10009821_27840</name>
</gene>
<comment type="caution">
    <text evidence="2">The sequence shown here is derived from an EMBL/GenBank/DDBJ whole genome shotgun (WGS) entry which is preliminary data.</text>
</comment>
<evidence type="ECO:0000256" key="1">
    <source>
        <dbReference type="SAM" id="MobiDB-lite"/>
    </source>
</evidence>
<protein>
    <submittedName>
        <fullName evidence="2">Uncharacterized protein</fullName>
    </submittedName>
</protein>